<proteinExistence type="predicted"/>
<dbReference type="InterPro" id="IPR009057">
    <property type="entry name" value="Homeodomain-like_sf"/>
</dbReference>
<evidence type="ECO:0000259" key="6">
    <source>
        <dbReference type="PROSITE" id="PS50977"/>
    </source>
</evidence>
<dbReference type="InterPro" id="IPR001647">
    <property type="entry name" value="HTH_TetR"/>
</dbReference>
<keyword evidence="3" id="KW-0804">Transcription</keyword>
<evidence type="ECO:0000256" key="3">
    <source>
        <dbReference type="ARBA" id="ARBA00023163"/>
    </source>
</evidence>
<dbReference type="InterPro" id="IPR036271">
    <property type="entry name" value="Tet_transcr_reg_TetR-rel_C_sf"/>
</dbReference>
<organism evidence="7 8">
    <name type="scientific">Nocardia macrotermitis</name>
    <dbReference type="NCBI Taxonomy" id="2585198"/>
    <lineage>
        <taxon>Bacteria</taxon>
        <taxon>Bacillati</taxon>
        <taxon>Actinomycetota</taxon>
        <taxon>Actinomycetes</taxon>
        <taxon>Mycobacteriales</taxon>
        <taxon>Nocardiaceae</taxon>
        <taxon>Nocardia</taxon>
    </lineage>
</organism>
<dbReference type="Pfam" id="PF17920">
    <property type="entry name" value="TetR_C_16"/>
    <property type="match status" value="1"/>
</dbReference>
<dbReference type="PANTHER" id="PTHR30055:SF234">
    <property type="entry name" value="HTH-TYPE TRANSCRIPTIONAL REGULATOR BETI"/>
    <property type="match status" value="1"/>
</dbReference>
<dbReference type="PANTHER" id="PTHR30055">
    <property type="entry name" value="HTH-TYPE TRANSCRIPTIONAL REGULATOR RUTR"/>
    <property type="match status" value="1"/>
</dbReference>
<feature type="compositionally biased region" description="Basic and acidic residues" evidence="5">
    <location>
        <begin position="1"/>
        <end position="10"/>
    </location>
</feature>
<keyword evidence="8" id="KW-1185">Reference proteome</keyword>
<dbReference type="InterPro" id="IPR050109">
    <property type="entry name" value="HTH-type_TetR-like_transc_reg"/>
</dbReference>
<dbReference type="Pfam" id="PF00440">
    <property type="entry name" value="TetR_N"/>
    <property type="match status" value="1"/>
</dbReference>
<sequence length="269" mass="28850">MPVHEMEAPVREAAAAPASRAERRRQTRQLILDAARELFAERGYIETTIRAIAQRADVDPALVMQHFGTKSALFDEVAGIPETLDDALEGPPEELGERLLRHAMADVDRKEDRTMPVLRSMLTHPEAAHAVRCAIMNPETSPWTRVLVGPDAERRSVLIGTLVLGVLVARYMVHLPGVADAPAERLVDLLGPCLRPLVLGDAESAGATPGSALDALAEADAARRAATARVDECARAALAAGASYGDVGRLVGITRQAARKRWPQGGDAE</sequence>
<accession>A0A7K0D3A5</accession>
<evidence type="ECO:0000256" key="4">
    <source>
        <dbReference type="PROSITE-ProRule" id="PRU00335"/>
    </source>
</evidence>
<dbReference type="GO" id="GO:0000976">
    <property type="term" value="F:transcription cis-regulatory region binding"/>
    <property type="evidence" value="ECO:0007669"/>
    <property type="project" value="TreeGrafter"/>
</dbReference>
<dbReference type="InterPro" id="IPR041678">
    <property type="entry name" value="TetR_C_16"/>
</dbReference>
<evidence type="ECO:0000256" key="1">
    <source>
        <dbReference type="ARBA" id="ARBA00023015"/>
    </source>
</evidence>
<name>A0A7K0D3A5_9NOCA</name>
<evidence type="ECO:0000313" key="8">
    <source>
        <dbReference type="Proteomes" id="UP000438448"/>
    </source>
</evidence>
<dbReference type="AlphaFoldDB" id="A0A7K0D3A5"/>
<feature type="domain" description="HTH tetR-type" evidence="6">
    <location>
        <begin position="25"/>
        <end position="85"/>
    </location>
</feature>
<dbReference type="GO" id="GO:0003700">
    <property type="term" value="F:DNA-binding transcription factor activity"/>
    <property type="evidence" value="ECO:0007669"/>
    <property type="project" value="TreeGrafter"/>
</dbReference>
<dbReference type="Proteomes" id="UP000438448">
    <property type="component" value="Unassembled WGS sequence"/>
</dbReference>
<evidence type="ECO:0000313" key="7">
    <source>
        <dbReference type="EMBL" id="MQY20198.1"/>
    </source>
</evidence>
<reference evidence="7 8" key="1">
    <citation type="submission" date="2019-10" db="EMBL/GenBank/DDBJ databases">
        <title>Nocardia macrotermitis sp. nov. and Nocardia aurantia sp. nov., isolated from the gut of fungus growing-termite Macrotermes natalensis.</title>
        <authorList>
            <person name="Benndorf R."/>
            <person name="Schwitalla J."/>
            <person name="Martin K."/>
            <person name="De Beer W."/>
            <person name="Kaster A.-K."/>
            <person name="Vollmers J."/>
            <person name="Poulsen M."/>
            <person name="Beemelmanns C."/>
        </authorList>
    </citation>
    <scope>NUCLEOTIDE SEQUENCE [LARGE SCALE GENOMIC DNA]</scope>
    <source>
        <strain evidence="7 8">RB20</strain>
    </source>
</reference>
<feature type="region of interest" description="Disordered" evidence="5">
    <location>
        <begin position="1"/>
        <end position="24"/>
    </location>
</feature>
<protein>
    <recommendedName>
        <fullName evidence="6">HTH tetR-type domain-containing protein</fullName>
    </recommendedName>
</protein>
<dbReference type="Gene3D" id="1.10.357.10">
    <property type="entry name" value="Tetracycline Repressor, domain 2"/>
    <property type="match status" value="1"/>
</dbReference>
<dbReference type="SUPFAM" id="SSF46689">
    <property type="entry name" value="Homeodomain-like"/>
    <property type="match status" value="1"/>
</dbReference>
<dbReference type="RefSeq" id="WP_194289879.1">
    <property type="nucleotide sequence ID" value="NZ_WEGK01000006.1"/>
</dbReference>
<dbReference type="Gene3D" id="1.10.10.60">
    <property type="entry name" value="Homeodomain-like"/>
    <property type="match status" value="1"/>
</dbReference>
<gene>
    <name evidence="7" type="ORF">NRB20_32960</name>
</gene>
<evidence type="ECO:0000256" key="5">
    <source>
        <dbReference type="SAM" id="MobiDB-lite"/>
    </source>
</evidence>
<dbReference type="PRINTS" id="PR00455">
    <property type="entry name" value="HTHTETR"/>
</dbReference>
<evidence type="ECO:0000256" key="2">
    <source>
        <dbReference type="ARBA" id="ARBA00023125"/>
    </source>
</evidence>
<dbReference type="SUPFAM" id="SSF48498">
    <property type="entry name" value="Tetracyclin repressor-like, C-terminal domain"/>
    <property type="match status" value="1"/>
</dbReference>
<dbReference type="PROSITE" id="PS50977">
    <property type="entry name" value="HTH_TETR_2"/>
    <property type="match status" value="1"/>
</dbReference>
<dbReference type="EMBL" id="WEGK01000006">
    <property type="protein sequence ID" value="MQY20198.1"/>
    <property type="molecule type" value="Genomic_DNA"/>
</dbReference>
<comment type="caution">
    <text evidence="7">The sequence shown here is derived from an EMBL/GenBank/DDBJ whole genome shotgun (WGS) entry which is preliminary data.</text>
</comment>
<keyword evidence="1" id="KW-0805">Transcription regulation</keyword>
<keyword evidence="2 4" id="KW-0238">DNA-binding</keyword>
<feature type="DNA-binding region" description="H-T-H motif" evidence="4">
    <location>
        <begin position="48"/>
        <end position="67"/>
    </location>
</feature>